<feature type="region of interest" description="Disordered" evidence="1">
    <location>
        <begin position="1"/>
        <end position="42"/>
    </location>
</feature>
<reference evidence="2 3" key="1">
    <citation type="journal article" date="2020" name="Nature">
        <title>Six reference-quality genomes reveal evolution of bat adaptations.</title>
        <authorList>
            <person name="Jebb D."/>
            <person name="Huang Z."/>
            <person name="Pippel M."/>
            <person name="Hughes G.M."/>
            <person name="Lavrichenko K."/>
            <person name="Devanna P."/>
            <person name="Winkler S."/>
            <person name="Jermiin L.S."/>
            <person name="Skirmuntt E.C."/>
            <person name="Katzourakis A."/>
            <person name="Burkitt-Gray L."/>
            <person name="Ray D.A."/>
            <person name="Sullivan K.A.M."/>
            <person name="Roscito J.G."/>
            <person name="Kirilenko B.M."/>
            <person name="Davalos L.M."/>
            <person name="Corthals A.P."/>
            <person name="Power M.L."/>
            <person name="Jones G."/>
            <person name="Ransome R.D."/>
            <person name="Dechmann D.K.N."/>
            <person name="Locatelli A.G."/>
            <person name="Puechmaille S.J."/>
            <person name="Fedrigo O."/>
            <person name="Jarvis E.D."/>
            <person name="Hiller M."/>
            <person name="Vernes S.C."/>
            <person name="Myers E.W."/>
            <person name="Teeling E.C."/>
        </authorList>
    </citation>
    <scope>NUCLEOTIDE SEQUENCE [LARGE SCALE GENOMIC DNA]</scope>
    <source>
        <strain evidence="2">MRouAeg1</strain>
        <tissue evidence="2">Muscle</tissue>
    </source>
</reference>
<comment type="caution">
    <text evidence="2">The sequence shown here is derived from an EMBL/GenBank/DDBJ whole genome shotgun (WGS) entry which is preliminary data.</text>
</comment>
<dbReference type="EMBL" id="JACASE010000008">
    <property type="protein sequence ID" value="KAF6441035.1"/>
    <property type="molecule type" value="Genomic_DNA"/>
</dbReference>
<gene>
    <name evidence="2" type="ORF">HJG63_012261</name>
</gene>
<feature type="compositionally biased region" description="Basic and acidic residues" evidence="1">
    <location>
        <begin position="1"/>
        <end position="11"/>
    </location>
</feature>
<name>A0A7J8F0C1_ROUAE</name>
<protein>
    <submittedName>
        <fullName evidence="2">Uncharacterized protein</fullName>
    </submittedName>
</protein>
<feature type="compositionally biased region" description="Basic and acidic residues" evidence="1">
    <location>
        <begin position="119"/>
        <end position="135"/>
    </location>
</feature>
<feature type="compositionally biased region" description="Basic and acidic residues" evidence="1">
    <location>
        <begin position="100"/>
        <end position="109"/>
    </location>
</feature>
<evidence type="ECO:0000313" key="3">
    <source>
        <dbReference type="Proteomes" id="UP000593571"/>
    </source>
</evidence>
<dbReference type="Proteomes" id="UP000593571">
    <property type="component" value="Unassembled WGS sequence"/>
</dbReference>
<keyword evidence="3" id="KW-1185">Reference proteome</keyword>
<organism evidence="2 3">
    <name type="scientific">Rousettus aegyptiacus</name>
    <name type="common">Egyptian fruit bat</name>
    <name type="synonym">Pteropus aegyptiacus</name>
    <dbReference type="NCBI Taxonomy" id="9407"/>
    <lineage>
        <taxon>Eukaryota</taxon>
        <taxon>Metazoa</taxon>
        <taxon>Chordata</taxon>
        <taxon>Craniata</taxon>
        <taxon>Vertebrata</taxon>
        <taxon>Euteleostomi</taxon>
        <taxon>Mammalia</taxon>
        <taxon>Eutheria</taxon>
        <taxon>Laurasiatheria</taxon>
        <taxon>Chiroptera</taxon>
        <taxon>Yinpterochiroptera</taxon>
        <taxon>Pteropodoidea</taxon>
        <taxon>Pteropodidae</taxon>
        <taxon>Rousettinae</taxon>
        <taxon>Rousettus</taxon>
    </lineage>
</organism>
<dbReference type="AlphaFoldDB" id="A0A7J8F0C1"/>
<feature type="region of interest" description="Disordered" evidence="1">
    <location>
        <begin position="78"/>
        <end position="135"/>
    </location>
</feature>
<proteinExistence type="predicted"/>
<sequence>MEAQPLRKPEPTRTQGQERCSERLTRMPPDAESPCQQHTPRWHMNSGAVTSQFLGRNVSGCPGSCAPPWTCSGAWSRTPRPSACPKTGQGFGWSMKRQHREQGRREDWLPHTGLPAGSERSERVHMTDRRYQKPF</sequence>
<accession>A0A7J8F0C1</accession>
<evidence type="ECO:0000256" key="1">
    <source>
        <dbReference type="SAM" id="MobiDB-lite"/>
    </source>
</evidence>
<evidence type="ECO:0000313" key="2">
    <source>
        <dbReference type="EMBL" id="KAF6441035.1"/>
    </source>
</evidence>